<dbReference type="InterPro" id="IPR002678">
    <property type="entry name" value="DUF34/NIF3"/>
</dbReference>
<evidence type="ECO:0000256" key="2">
    <source>
        <dbReference type="ARBA" id="ARBA00022723"/>
    </source>
</evidence>
<feature type="binding site" evidence="3">
    <location>
        <position position="190"/>
    </location>
    <ligand>
        <name>a divalent metal cation</name>
        <dbReference type="ChEBI" id="CHEBI:60240"/>
        <label>1</label>
    </ligand>
</feature>
<evidence type="ECO:0000313" key="4">
    <source>
        <dbReference type="EMBL" id="ADV67360.1"/>
    </source>
</evidence>
<evidence type="ECO:0000256" key="3">
    <source>
        <dbReference type="PIRSR" id="PIRSR602678-1"/>
    </source>
</evidence>
<dbReference type="HOGENOM" id="CLU_102972_0_0_0"/>
<dbReference type="EMBL" id="CP002454">
    <property type="protein sequence ID" value="ADV67360.1"/>
    <property type="molecule type" value="Genomic_DNA"/>
</dbReference>
<comment type="similarity">
    <text evidence="1">Belongs to the GTP cyclohydrolase I type 2/NIF3 family.</text>
</comment>
<feature type="binding site" evidence="3">
    <location>
        <position position="194"/>
    </location>
    <ligand>
        <name>a divalent metal cation</name>
        <dbReference type="ChEBI" id="CHEBI:60240"/>
        <label>1</label>
    </ligand>
</feature>
<keyword evidence="5" id="KW-1185">Reference proteome</keyword>
<dbReference type="InterPro" id="IPR036069">
    <property type="entry name" value="DUF34/NIF3_sf"/>
</dbReference>
<dbReference type="STRING" id="709986.Deima_1711"/>
<dbReference type="Gene3D" id="3.40.1390.30">
    <property type="entry name" value="NIF3 (NGG1p interacting factor 3)-like"/>
    <property type="match status" value="1"/>
</dbReference>
<evidence type="ECO:0000313" key="5">
    <source>
        <dbReference type="Proteomes" id="UP000008635"/>
    </source>
</evidence>
<accession>E8U8H1</accession>
<dbReference type="AlphaFoldDB" id="E8U8H1"/>
<dbReference type="KEGG" id="dmr:Deima_1711"/>
<organism evidence="4 5">
    <name type="scientific">Deinococcus maricopensis (strain DSM 21211 / LMG 22137 / NRRL B-23946 / LB-34)</name>
    <dbReference type="NCBI Taxonomy" id="709986"/>
    <lineage>
        <taxon>Bacteria</taxon>
        <taxon>Thermotogati</taxon>
        <taxon>Deinococcota</taxon>
        <taxon>Deinococci</taxon>
        <taxon>Deinococcales</taxon>
        <taxon>Deinococcaceae</taxon>
        <taxon>Deinococcus</taxon>
    </lineage>
</organism>
<name>E8U8H1_DEIML</name>
<protein>
    <submittedName>
        <fullName evidence="4">NGG1p interacting factor 3 protein, NIF3</fullName>
    </submittedName>
</protein>
<dbReference type="Proteomes" id="UP000008635">
    <property type="component" value="Chromosome"/>
</dbReference>
<dbReference type="RefSeq" id="WP_013556865.1">
    <property type="nucleotide sequence ID" value="NC_014958.1"/>
</dbReference>
<dbReference type="eggNOG" id="COG0327">
    <property type="taxonomic scope" value="Bacteria"/>
</dbReference>
<dbReference type="OrthoDB" id="66729at2"/>
<feature type="binding site" evidence="3">
    <location>
        <position position="75"/>
    </location>
    <ligand>
        <name>a divalent metal cation</name>
        <dbReference type="ChEBI" id="CHEBI:60240"/>
        <label>1</label>
    </ligand>
</feature>
<dbReference type="PANTHER" id="PTHR13799:SF14">
    <property type="entry name" value="GTP CYCLOHYDROLASE 1 TYPE 2 HOMOLOG"/>
    <property type="match status" value="1"/>
</dbReference>
<proteinExistence type="inferred from homology"/>
<keyword evidence="2 3" id="KW-0479">Metal-binding</keyword>
<dbReference type="SUPFAM" id="SSF102705">
    <property type="entry name" value="NIF3 (NGG1p interacting factor 3)-like"/>
    <property type="match status" value="1"/>
</dbReference>
<evidence type="ECO:0000256" key="1">
    <source>
        <dbReference type="ARBA" id="ARBA00006964"/>
    </source>
</evidence>
<dbReference type="Pfam" id="PF01784">
    <property type="entry name" value="DUF34_NIF3"/>
    <property type="match status" value="1"/>
</dbReference>
<dbReference type="GO" id="GO:0005737">
    <property type="term" value="C:cytoplasm"/>
    <property type="evidence" value="ECO:0007669"/>
    <property type="project" value="TreeGrafter"/>
</dbReference>
<dbReference type="PANTHER" id="PTHR13799">
    <property type="entry name" value="NGG1 INTERACTING FACTOR 3"/>
    <property type="match status" value="1"/>
</dbReference>
<sequence>MPTLDALAAWLQSRLQEPRPLWRPGPPDVRHLALALDPDDLPQSPRADALFLHRAFRLGDRYAPLGVLTAHDGFDAHLTTGQNHALAHALQWRDLRPLDHQGRTYGLTATPPQATWPALLAALTDELGGVEETRPPTRPAARVALMNAMRPELLQAAHDHGANVYVTGQLRPGALARAHELGVGIVALGHRRSEVWGLQQLARELRAAFPDLRPHVHTG</sequence>
<dbReference type="GO" id="GO:0046872">
    <property type="term" value="F:metal ion binding"/>
    <property type="evidence" value="ECO:0007669"/>
    <property type="project" value="UniProtKB-KW"/>
</dbReference>
<reference evidence="4 5" key="1">
    <citation type="journal article" date="2011" name="Stand. Genomic Sci.">
        <title>Complete genome sequence of Deinococcus maricopensis type strain (LB-34).</title>
        <authorList>
            <person name="Pukall R."/>
            <person name="Zeytun A."/>
            <person name="Lucas S."/>
            <person name="Lapidus A."/>
            <person name="Hammon N."/>
            <person name="Deshpande S."/>
            <person name="Nolan M."/>
            <person name="Cheng J.F."/>
            <person name="Pitluck S."/>
            <person name="Liolios K."/>
            <person name="Pagani I."/>
            <person name="Mikhailova N."/>
            <person name="Ivanova N."/>
            <person name="Mavromatis K."/>
            <person name="Pati A."/>
            <person name="Tapia R."/>
            <person name="Han C."/>
            <person name="Goodwin L."/>
            <person name="Chen A."/>
            <person name="Palaniappan K."/>
            <person name="Land M."/>
            <person name="Hauser L."/>
            <person name="Chang Y.J."/>
            <person name="Jeffries C.D."/>
            <person name="Brambilla E.M."/>
            <person name="Rohde M."/>
            <person name="Goker M."/>
            <person name="Detter J.C."/>
            <person name="Woyke T."/>
            <person name="Bristow J."/>
            <person name="Eisen J.A."/>
            <person name="Markowitz V."/>
            <person name="Hugenholtz P."/>
            <person name="Kyrpides N.C."/>
            <person name="Klenk H.P."/>
        </authorList>
    </citation>
    <scope>NUCLEOTIDE SEQUENCE [LARGE SCALE GENOMIC DNA]</scope>
    <source>
        <strain evidence="5">DSM 21211 / LMG 22137 / NRRL B-23946 / LB-34</strain>
    </source>
</reference>
<reference evidence="5" key="2">
    <citation type="submission" date="2011-01" db="EMBL/GenBank/DDBJ databases">
        <title>The complete genome of Deinococcus maricopensis DSM 21211.</title>
        <authorList>
            <consortium name="US DOE Joint Genome Institute (JGI-PGF)"/>
            <person name="Lucas S."/>
            <person name="Copeland A."/>
            <person name="Lapidus A."/>
            <person name="Goodwin L."/>
            <person name="Pitluck S."/>
            <person name="Kyrpides N."/>
            <person name="Mavromatis K."/>
            <person name="Pagani I."/>
            <person name="Ivanova N."/>
            <person name="Ovchinnikova G."/>
            <person name="Zeytun A."/>
            <person name="Detter J.C."/>
            <person name="Han C."/>
            <person name="Land M."/>
            <person name="Hauser L."/>
            <person name="Markowitz V."/>
            <person name="Cheng J.-F."/>
            <person name="Hugenholtz P."/>
            <person name="Woyke T."/>
            <person name="Wu D."/>
            <person name="Pukall R."/>
            <person name="Gehrich-Schroeter G."/>
            <person name="Brambilla E."/>
            <person name="Klenk H.-P."/>
            <person name="Eisen J.A."/>
        </authorList>
    </citation>
    <scope>NUCLEOTIDE SEQUENCE [LARGE SCALE GENOMIC DNA]</scope>
    <source>
        <strain evidence="5">DSM 21211 / LMG 22137 / NRRL B-23946 / LB-34</strain>
    </source>
</reference>
<gene>
    <name evidence="4" type="ordered locus">Deima_1711</name>
</gene>